<reference evidence="2 3" key="1">
    <citation type="journal article" date="2020" name="Cell Host Microbe">
        <title>Functional and Genomic Variation between Human-Derived Isolates of Lachnospiraceae Reveals Inter- and Intra-Species Diversity.</title>
        <authorList>
            <person name="Sorbara M.T."/>
            <person name="Littmann E.R."/>
            <person name="Fontana E."/>
            <person name="Moody T.U."/>
            <person name="Kohout C.E."/>
            <person name="Gjonbalaj M."/>
            <person name="Eaton V."/>
            <person name="Seok R."/>
            <person name="Leiner I.M."/>
            <person name="Pamer E.G."/>
        </authorList>
    </citation>
    <scope>NUCLEOTIDE SEQUENCE [LARGE SCALE GENOMIC DNA]</scope>
    <source>
        <strain evidence="2 3">MSK.20.11</strain>
    </source>
</reference>
<dbReference type="PANTHER" id="PTHR12526">
    <property type="entry name" value="GLYCOSYLTRANSFERASE"/>
    <property type="match status" value="1"/>
</dbReference>
<dbReference type="SUPFAM" id="SSF53756">
    <property type="entry name" value="UDP-Glycosyltransferase/glycogen phosphorylase"/>
    <property type="match status" value="1"/>
</dbReference>
<evidence type="ECO:0000313" key="3">
    <source>
        <dbReference type="Proteomes" id="UP000822152"/>
    </source>
</evidence>
<evidence type="ECO:0000313" key="2">
    <source>
        <dbReference type="EMBL" id="NSF75114.1"/>
    </source>
</evidence>
<name>A0ABX2GTM7_9FIRM</name>
<evidence type="ECO:0000259" key="1">
    <source>
        <dbReference type="Pfam" id="PF00534"/>
    </source>
</evidence>
<protein>
    <submittedName>
        <fullName evidence="2">Glycosyltransferase family 4 protein</fullName>
    </submittedName>
</protein>
<dbReference type="Proteomes" id="UP000822152">
    <property type="component" value="Unassembled WGS sequence"/>
</dbReference>
<gene>
    <name evidence="2" type="ORF">G4952_15210</name>
</gene>
<organism evidence="2 3">
    <name type="scientific">Blautia wexlerae</name>
    <dbReference type="NCBI Taxonomy" id="418240"/>
    <lineage>
        <taxon>Bacteria</taxon>
        <taxon>Bacillati</taxon>
        <taxon>Bacillota</taxon>
        <taxon>Clostridia</taxon>
        <taxon>Lachnospirales</taxon>
        <taxon>Lachnospiraceae</taxon>
        <taxon>Blautia</taxon>
    </lineage>
</organism>
<dbReference type="Gene3D" id="3.40.50.2000">
    <property type="entry name" value="Glycogen Phosphorylase B"/>
    <property type="match status" value="1"/>
</dbReference>
<comment type="caution">
    <text evidence="2">The sequence shown here is derived from an EMBL/GenBank/DDBJ whole genome shotgun (WGS) entry which is preliminary data.</text>
</comment>
<dbReference type="RefSeq" id="WP_173744323.1">
    <property type="nucleotide sequence ID" value="NZ_JAAIPF010000046.1"/>
</dbReference>
<feature type="domain" description="Glycosyl transferase family 1" evidence="1">
    <location>
        <begin position="218"/>
        <end position="369"/>
    </location>
</feature>
<sequence length="412" mass="46912">MYDIVFLSRLIPAEIEHEVNQKSVNLMEGAAIAWQRHIVQGIEENNKRLLKLINSLPVHAYPGGYSDAFIRESTFAHTEGAEDLNIGFCNIKFIKRIAQNKPILNALEAWAKTNNGARKVLIAYTMYPEFMIAIKKMKRKYPQIITIAIVVDLPKLIASSRNRVSFLSAIYEDWSKYLSVKNSKYVDGYVVITQQMAKAISENKPYRVIEGICTEEFPLVNNKNSNKVKVIYAGLLFVKFGVIKLLDAFSLIDDDEFELLLCGVGEVEEVIKERALKDNRIHFLGQLKREELLEMMSTCNVIVNPRENVGEFTKYSFPSKNLEALSSGIPFIGYKLDGIPDEYDEYINYPTDCTVEALAKEIYRVGKTDADKAIKKAEQAKTWVHINKNCTTQGNKILELVEYLESESETHN</sequence>
<dbReference type="Pfam" id="PF00534">
    <property type="entry name" value="Glycos_transf_1"/>
    <property type="match status" value="1"/>
</dbReference>
<dbReference type="EMBL" id="JAAIPF010000046">
    <property type="protein sequence ID" value="NSF75114.1"/>
    <property type="molecule type" value="Genomic_DNA"/>
</dbReference>
<dbReference type="CDD" id="cd03801">
    <property type="entry name" value="GT4_PimA-like"/>
    <property type="match status" value="1"/>
</dbReference>
<proteinExistence type="predicted"/>
<dbReference type="InterPro" id="IPR001296">
    <property type="entry name" value="Glyco_trans_1"/>
</dbReference>
<keyword evidence="3" id="KW-1185">Reference proteome</keyword>
<dbReference type="PANTHER" id="PTHR12526:SF630">
    <property type="entry name" value="GLYCOSYLTRANSFERASE"/>
    <property type="match status" value="1"/>
</dbReference>
<accession>A0ABX2GTM7</accession>